<dbReference type="AlphaFoldDB" id="A0A5E4EG06"/>
<dbReference type="InParanoid" id="A0A5E4EG06"/>
<sequence length="50" mass="5535">MTRELPALCLNSPSSLYKLQPMPSMASPPILCDPVLRWSTAIGPFTLIYL</sequence>
<evidence type="ECO:0000313" key="1">
    <source>
        <dbReference type="EMBL" id="VVA13511.1"/>
    </source>
</evidence>
<dbReference type="Gramene" id="VVA13511">
    <property type="protein sequence ID" value="VVA13511"/>
    <property type="gene ID" value="Prudul26B011530"/>
</dbReference>
<accession>A0A5E4EG06</accession>
<evidence type="ECO:0000313" key="2">
    <source>
        <dbReference type="Proteomes" id="UP000327085"/>
    </source>
</evidence>
<organism evidence="1 2">
    <name type="scientific">Prunus dulcis</name>
    <name type="common">Almond</name>
    <name type="synonym">Amygdalus dulcis</name>
    <dbReference type="NCBI Taxonomy" id="3755"/>
    <lineage>
        <taxon>Eukaryota</taxon>
        <taxon>Viridiplantae</taxon>
        <taxon>Streptophyta</taxon>
        <taxon>Embryophyta</taxon>
        <taxon>Tracheophyta</taxon>
        <taxon>Spermatophyta</taxon>
        <taxon>Magnoliopsida</taxon>
        <taxon>eudicotyledons</taxon>
        <taxon>Gunneridae</taxon>
        <taxon>Pentapetalae</taxon>
        <taxon>rosids</taxon>
        <taxon>fabids</taxon>
        <taxon>Rosales</taxon>
        <taxon>Rosaceae</taxon>
        <taxon>Amygdaloideae</taxon>
        <taxon>Amygdaleae</taxon>
        <taxon>Prunus</taxon>
    </lineage>
</organism>
<dbReference type="EMBL" id="CABIKO010000008">
    <property type="protein sequence ID" value="VVA13511.1"/>
    <property type="molecule type" value="Genomic_DNA"/>
</dbReference>
<reference evidence="2" key="1">
    <citation type="journal article" date="2020" name="Plant J.">
        <title>Transposons played a major role in the diversification between the closely related almond and peach genomes: results from the almond genome sequence.</title>
        <authorList>
            <person name="Alioto T."/>
            <person name="Alexiou K.G."/>
            <person name="Bardil A."/>
            <person name="Barteri F."/>
            <person name="Castanera R."/>
            <person name="Cruz F."/>
            <person name="Dhingra A."/>
            <person name="Duval H."/>
            <person name="Fernandez I Marti A."/>
            <person name="Frias L."/>
            <person name="Galan B."/>
            <person name="Garcia J.L."/>
            <person name="Howad W."/>
            <person name="Gomez-Garrido J."/>
            <person name="Gut M."/>
            <person name="Julca I."/>
            <person name="Morata J."/>
            <person name="Puigdomenech P."/>
            <person name="Ribeca P."/>
            <person name="Rubio Cabetas M.J."/>
            <person name="Vlasova A."/>
            <person name="Wirthensohn M."/>
            <person name="Garcia-Mas J."/>
            <person name="Gabaldon T."/>
            <person name="Casacuberta J.M."/>
            <person name="Arus P."/>
        </authorList>
    </citation>
    <scope>NUCLEOTIDE SEQUENCE [LARGE SCALE GENOMIC DNA]</scope>
    <source>
        <strain evidence="2">cv. Texas</strain>
    </source>
</reference>
<dbReference type="Proteomes" id="UP000327085">
    <property type="component" value="Chromosome 1"/>
</dbReference>
<protein>
    <submittedName>
        <fullName evidence="1">Uncharacterized protein</fullName>
    </submittedName>
</protein>
<proteinExistence type="predicted"/>
<name>A0A5E4EG06_PRUDU</name>
<gene>
    <name evidence="1" type="ORF">ALMOND_2B011530</name>
</gene>